<dbReference type="GO" id="GO:0005737">
    <property type="term" value="C:cytoplasm"/>
    <property type="evidence" value="ECO:0007669"/>
    <property type="project" value="UniProtKB-SubCell"/>
</dbReference>
<organism evidence="15 16">
    <name type="scientific">Melanopsichium pennsylvanicum</name>
    <dbReference type="NCBI Taxonomy" id="63383"/>
    <lineage>
        <taxon>Eukaryota</taxon>
        <taxon>Fungi</taxon>
        <taxon>Dikarya</taxon>
        <taxon>Basidiomycota</taxon>
        <taxon>Ustilaginomycotina</taxon>
        <taxon>Ustilaginomycetes</taxon>
        <taxon>Ustilaginales</taxon>
        <taxon>Ustilaginaceae</taxon>
        <taxon>Melanopsichium</taxon>
    </lineage>
</organism>
<dbReference type="InterPro" id="IPR001841">
    <property type="entry name" value="Znf_RING"/>
</dbReference>
<feature type="compositionally biased region" description="Basic and acidic residues" evidence="13">
    <location>
        <begin position="463"/>
        <end position="473"/>
    </location>
</feature>
<dbReference type="EMBL" id="OAPG01000015">
    <property type="protein sequence ID" value="SNX86701.1"/>
    <property type="molecule type" value="Genomic_DNA"/>
</dbReference>
<keyword evidence="8" id="KW-0479">Metal-binding</keyword>
<dbReference type="GO" id="GO:0061630">
    <property type="term" value="F:ubiquitin protein ligase activity"/>
    <property type="evidence" value="ECO:0007669"/>
    <property type="project" value="UniProtKB-EC"/>
</dbReference>
<comment type="pathway">
    <text evidence="3">Protein modification; protein ubiquitination.</text>
</comment>
<keyword evidence="16" id="KW-1185">Reference proteome</keyword>
<dbReference type="Pfam" id="PF23202">
    <property type="entry name" value="PAH_ZNF598"/>
    <property type="match status" value="1"/>
</dbReference>
<feature type="compositionally biased region" description="Low complexity" evidence="13">
    <location>
        <begin position="653"/>
        <end position="664"/>
    </location>
</feature>
<keyword evidence="7" id="KW-0808">Transferase</keyword>
<reference evidence="15" key="1">
    <citation type="submission" date="2023-10" db="EMBL/GenBank/DDBJ databases">
        <authorList>
            <person name="Guldener U."/>
        </authorList>
    </citation>
    <scope>NUCLEOTIDE SEQUENCE</scope>
    <source>
        <strain evidence="15">Mp4</strain>
    </source>
</reference>
<feature type="compositionally biased region" description="Low complexity" evidence="13">
    <location>
        <begin position="49"/>
        <end position="64"/>
    </location>
</feature>
<dbReference type="GO" id="GO:0043022">
    <property type="term" value="F:ribosome binding"/>
    <property type="evidence" value="ECO:0007669"/>
    <property type="project" value="TreeGrafter"/>
</dbReference>
<keyword evidence="9 12" id="KW-0863">Zinc-finger</keyword>
<dbReference type="Pfam" id="PF25447">
    <property type="entry name" value="RING_ZNF598"/>
    <property type="match status" value="1"/>
</dbReference>
<comment type="caution">
    <text evidence="15">The sequence shown here is derived from an EMBL/GenBank/DDBJ whole genome shotgun (WGS) entry which is preliminary data.</text>
</comment>
<dbReference type="InterPro" id="IPR013083">
    <property type="entry name" value="Znf_RING/FYVE/PHD"/>
</dbReference>
<dbReference type="GO" id="GO:0016567">
    <property type="term" value="P:protein ubiquitination"/>
    <property type="evidence" value="ECO:0007669"/>
    <property type="project" value="TreeGrafter"/>
</dbReference>
<dbReference type="InterPro" id="IPR044288">
    <property type="entry name" value="ZNF598/HEL2"/>
</dbReference>
<gene>
    <name evidence="15" type="ORF">MEPE_05410</name>
</gene>
<dbReference type="SUPFAM" id="SSF57850">
    <property type="entry name" value="RING/U-box"/>
    <property type="match status" value="1"/>
</dbReference>
<feature type="compositionally biased region" description="Polar residues" evidence="13">
    <location>
        <begin position="373"/>
        <end position="388"/>
    </location>
</feature>
<evidence type="ECO:0000256" key="7">
    <source>
        <dbReference type="ARBA" id="ARBA00022679"/>
    </source>
</evidence>
<evidence type="ECO:0000256" key="1">
    <source>
        <dbReference type="ARBA" id="ARBA00000900"/>
    </source>
</evidence>
<evidence type="ECO:0000256" key="12">
    <source>
        <dbReference type="PROSITE-ProRule" id="PRU00175"/>
    </source>
</evidence>
<dbReference type="GO" id="GO:0008270">
    <property type="term" value="F:zinc ion binding"/>
    <property type="evidence" value="ECO:0007669"/>
    <property type="project" value="UniProtKB-KW"/>
</dbReference>
<dbReference type="InterPro" id="IPR013087">
    <property type="entry name" value="Znf_C2H2_type"/>
</dbReference>
<keyword evidence="6" id="KW-0597">Phosphoprotein</keyword>
<evidence type="ECO:0000256" key="3">
    <source>
        <dbReference type="ARBA" id="ARBA00004906"/>
    </source>
</evidence>
<dbReference type="PANTHER" id="PTHR22938">
    <property type="entry name" value="ZINC FINGER PROTEIN 598"/>
    <property type="match status" value="1"/>
</dbReference>
<comment type="similarity">
    <text evidence="11">Belongs to the ZNF598/HEL2 family.</text>
</comment>
<dbReference type="InterPro" id="IPR056437">
    <property type="entry name" value="Znf-C2H2_ZNF598/HEL2"/>
</dbReference>
<dbReference type="PANTHER" id="PTHR22938:SF0">
    <property type="entry name" value="E3 UBIQUITIN-PROTEIN LIGASE ZNF598"/>
    <property type="match status" value="1"/>
</dbReference>
<feature type="compositionally biased region" description="Basic and acidic residues" evidence="13">
    <location>
        <begin position="810"/>
        <end position="819"/>
    </location>
</feature>
<evidence type="ECO:0000256" key="10">
    <source>
        <dbReference type="ARBA" id="ARBA00022833"/>
    </source>
</evidence>
<dbReference type="AlphaFoldDB" id="A0AAJ5C7A1"/>
<feature type="region of interest" description="Disordered" evidence="13">
    <location>
        <begin position="807"/>
        <end position="839"/>
    </location>
</feature>
<comment type="subcellular location">
    <subcellularLocation>
        <location evidence="2">Cytoplasm</location>
    </subcellularLocation>
</comment>
<evidence type="ECO:0000256" key="2">
    <source>
        <dbReference type="ARBA" id="ARBA00004496"/>
    </source>
</evidence>
<evidence type="ECO:0000259" key="14">
    <source>
        <dbReference type="PROSITE" id="PS50089"/>
    </source>
</evidence>
<dbReference type="CDD" id="cd16615">
    <property type="entry name" value="RING-HC_ZNF598"/>
    <property type="match status" value="1"/>
</dbReference>
<dbReference type="EC" id="2.3.2.27" evidence="4"/>
<dbReference type="InterPro" id="IPR041888">
    <property type="entry name" value="RING-HC_ZNF598/HEL2"/>
</dbReference>
<feature type="region of interest" description="Disordered" evidence="13">
    <location>
        <begin position="373"/>
        <end position="409"/>
    </location>
</feature>
<evidence type="ECO:0000256" key="8">
    <source>
        <dbReference type="ARBA" id="ARBA00022723"/>
    </source>
</evidence>
<dbReference type="SMART" id="SM00355">
    <property type="entry name" value="ZnF_C2H2"/>
    <property type="match status" value="5"/>
</dbReference>
<comment type="catalytic activity">
    <reaction evidence="1">
        <text>S-ubiquitinyl-[E2 ubiquitin-conjugating enzyme]-L-cysteine + [acceptor protein]-L-lysine = [E2 ubiquitin-conjugating enzyme]-L-cysteine + N(6)-ubiquitinyl-[acceptor protein]-L-lysine.</text>
        <dbReference type="EC" id="2.3.2.27"/>
    </reaction>
</comment>
<proteinExistence type="inferred from homology"/>
<evidence type="ECO:0000256" key="13">
    <source>
        <dbReference type="SAM" id="MobiDB-lite"/>
    </source>
</evidence>
<evidence type="ECO:0000256" key="11">
    <source>
        <dbReference type="ARBA" id="ARBA00035113"/>
    </source>
</evidence>
<feature type="domain" description="RING-type" evidence="14">
    <location>
        <begin position="113"/>
        <end position="153"/>
    </location>
</feature>
<accession>A0AAJ5C7A1</accession>
<evidence type="ECO:0000256" key="5">
    <source>
        <dbReference type="ARBA" id="ARBA00022490"/>
    </source>
</evidence>
<feature type="compositionally biased region" description="Polar residues" evidence="13">
    <location>
        <begin position="449"/>
        <end position="459"/>
    </location>
</feature>
<evidence type="ECO:0000256" key="4">
    <source>
        <dbReference type="ARBA" id="ARBA00012483"/>
    </source>
</evidence>
<feature type="region of interest" description="Disordered" evidence="13">
    <location>
        <begin position="644"/>
        <end position="673"/>
    </location>
</feature>
<dbReference type="Pfam" id="PF23230">
    <property type="entry name" value="zf-C2H2_13"/>
    <property type="match status" value="1"/>
</dbReference>
<evidence type="ECO:0000256" key="6">
    <source>
        <dbReference type="ARBA" id="ARBA00022553"/>
    </source>
</evidence>
<evidence type="ECO:0000256" key="9">
    <source>
        <dbReference type="ARBA" id="ARBA00022771"/>
    </source>
</evidence>
<sequence>MSASQESIPCSDRARGSRSSSSSNRGRGRSSSKRGGGRRANFGGSLTDNNNNNNNNNNKNNNNNQTNRSEPSEPSSSHHHPSSSTALIESTPTLVTPTNHDDDHQLPPEAETCLICADPIKLYSVAPCDHRTCHICALRLSVLYKKHQCTICKSHIDRLIFTSSSTKSFSQFKPSDIPYTDKKLLISFETKQALEQTVLLLRFNCPDPNCEVACTGWKDFKFHVKRDHHRLVCQLCITNKNIFAHEHTLHTEQSLIAHQNAEHRLCQYENLLFYSDDELFTHMRDEHEQCHICKASGNEEERWKYYKDYPMLERHFKKHHWLCQDNECLADKFIVFSTEMDFKAHQLDKHANQLSTRQRRQAERVETNFGYDRTQSCRGTTAGGNNINRRAGSGGNKAKSGVNASMGDDAAPCENRDVLGVSQLASRAHVPGAGPANHVSRRAMFGANLTTTTTPSPQGVSADRPRTVTDSRSVEQRHQSYMDKVSSTLNGSEQRITSFRHSVRIFKNGESSARDLISTIHSLVGEMDDCAPLVNGLVDLVEDQDKCKALIDAWNQYRIETTQFPSLTPVSGGGGNTNLQSIKKSSQASSSQVWVNVERAASASSVYGGNKPVVLRQHFPSVSSSSTSWSGSVSIPGSLAHAVAHGSSGGRNGSSVASKWSSSSNGGGGGGGNVFGGGGGVKASTKPFVSKVDSAASSGNLNSIRKASFPALPTNAAKSAMNAHKKGLFSNKLGSSISASTSNSGNVTPTTQVGVGGGSAWIERLGRIDDNNMNTEMRDDFRGDGDVDGDGIGGLEELNRALMVNYEQDVDGRKKDGGKSRKGKGKGVQVLSLGGLHRG</sequence>
<keyword evidence="5" id="KW-0963">Cytoplasm</keyword>
<dbReference type="Proteomes" id="UP001294444">
    <property type="component" value="Unassembled WGS sequence"/>
</dbReference>
<dbReference type="Gene3D" id="3.30.40.10">
    <property type="entry name" value="Zinc/RING finger domain, C3HC4 (zinc finger)"/>
    <property type="match status" value="1"/>
</dbReference>
<dbReference type="PROSITE" id="PS50089">
    <property type="entry name" value="ZF_RING_2"/>
    <property type="match status" value="1"/>
</dbReference>
<dbReference type="GO" id="GO:0072344">
    <property type="term" value="P:rescue of stalled ribosome"/>
    <property type="evidence" value="ECO:0007669"/>
    <property type="project" value="InterPro"/>
</dbReference>
<feature type="compositionally biased region" description="Basic residues" evidence="13">
    <location>
        <begin position="26"/>
        <end position="37"/>
    </location>
</feature>
<protein>
    <recommendedName>
        <fullName evidence="4">RING-type E3 ubiquitin transferase</fullName>
        <ecNumber evidence="4">2.3.2.27</ecNumber>
    </recommendedName>
</protein>
<dbReference type="InterPro" id="IPR057634">
    <property type="entry name" value="PAH_ZNF598/HEL2"/>
</dbReference>
<feature type="region of interest" description="Disordered" evidence="13">
    <location>
        <begin position="449"/>
        <end position="473"/>
    </location>
</feature>
<name>A0AAJ5C7A1_9BASI</name>
<feature type="region of interest" description="Disordered" evidence="13">
    <location>
        <begin position="1"/>
        <end position="86"/>
    </location>
</feature>
<evidence type="ECO:0000313" key="15">
    <source>
        <dbReference type="EMBL" id="SNX86701.1"/>
    </source>
</evidence>
<keyword evidence="10" id="KW-0862">Zinc</keyword>
<evidence type="ECO:0000313" key="16">
    <source>
        <dbReference type="Proteomes" id="UP001294444"/>
    </source>
</evidence>